<dbReference type="Proteomes" id="UP000182128">
    <property type="component" value="Unassembled WGS sequence"/>
</dbReference>
<reference evidence="6" key="2">
    <citation type="submission" date="2016-05" db="EMBL/GenBank/DDBJ databases">
        <authorList>
            <person name="Sharaf Hazem."/>
        </authorList>
    </citation>
    <scope>NUCLEOTIDE SEQUENCE [LARGE SCALE GENOMIC DNA]</scope>
    <source>
        <strain evidence="6">H</strain>
    </source>
</reference>
<reference evidence="5" key="3">
    <citation type="submission" date="2016-05" db="EMBL/GenBank/DDBJ databases">
        <authorList>
            <person name="Sharaf H."/>
        </authorList>
    </citation>
    <scope>NUCLEOTIDE SEQUENCE [LARGE SCALE GENOMIC DNA]</scope>
    <source>
        <strain evidence="5">H</strain>
    </source>
</reference>
<evidence type="ECO:0000259" key="2">
    <source>
        <dbReference type="Pfam" id="PF12319"/>
    </source>
</evidence>
<organism evidence="3 5">
    <name type="scientific">Plasmodium knowlesi (strain H)</name>
    <dbReference type="NCBI Taxonomy" id="5851"/>
    <lineage>
        <taxon>Eukaryota</taxon>
        <taxon>Sar</taxon>
        <taxon>Alveolata</taxon>
        <taxon>Apicomplexa</taxon>
        <taxon>Aconoidasida</taxon>
        <taxon>Haemosporida</taxon>
        <taxon>Plasmodiidae</taxon>
        <taxon>Plasmodium</taxon>
        <taxon>Plasmodium (Plasmodium)</taxon>
    </lineage>
</organism>
<evidence type="ECO:0000256" key="1">
    <source>
        <dbReference type="SAM" id="SignalP"/>
    </source>
</evidence>
<dbReference type="OrthoDB" id="380606at2759"/>
<proteinExistence type="predicted"/>
<accession>A0A1A7VP09</accession>
<dbReference type="AlphaFoldDB" id="A0A1A7VP09"/>
<dbReference type="Pfam" id="PF12319">
    <property type="entry name" value="TryThrA_C"/>
    <property type="match status" value="1"/>
</dbReference>
<sequence length="300" mass="37306">MLSYSKSSSVPSKLIIALFLFSASFLINEASAAFRAVLDQSMNYLCNALENAQQPEARSDQWRQNEWNKWEDKLEEEWAEFDENLEDEKDELIKMNEKEWGPWFESTKKKWMNFGKYIDDKYKCEVLKESLYWNEVAWKTWIKTEGRSFIEKDLSMWFASKESYLYRWVSKEWTEWKNEKIKEWFNSKWKREENEYWTKWEEKKLKKSNNSSKIVNTKDYKKWLMWKEKTQQELDNWHEWAEFKDNIYINSNWEKWKQWKNEKRKLFYNWVDSYVWKWIKENQWIPLIEEIKQLSPSKAD</sequence>
<evidence type="ECO:0000313" key="3">
    <source>
        <dbReference type="EMBL" id="SBO23432.1"/>
    </source>
</evidence>
<evidence type="ECO:0000313" key="6">
    <source>
        <dbReference type="Proteomes" id="UP000182142"/>
    </source>
</evidence>
<keyword evidence="1" id="KW-0732">Signal</keyword>
<dbReference type="EMBL" id="CWHR02000006">
    <property type="protein sequence ID" value="SBO24735.1"/>
    <property type="molecule type" value="Genomic_DNA"/>
</dbReference>
<evidence type="ECO:0000313" key="4">
    <source>
        <dbReference type="EMBL" id="SBO24735.1"/>
    </source>
</evidence>
<dbReference type="InterPro" id="IPR022089">
    <property type="entry name" value="Plasmodium-antigen_C"/>
</dbReference>
<name>A0A1A7VP09_PLAKH</name>
<dbReference type="Proteomes" id="UP000182142">
    <property type="component" value="Unassembled WGS sequence"/>
</dbReference>
<protein>
    <submittedName>
        <fullName evidence="3">Tryptophan-rich antigen, putative</fullName>
    </submittedName>
</protein>
<reference evidence="3" key="1">
    <citation type="submission" date="2016-05" db="EMBL/GenBank/DDBJ databases">
        <authorList>
            <person name="Lavstsen T."/>
            <person name="Jespersen J.S."/>
        </authorList>
    </citation>
    <scope>NUCLEOTIDE SEQUENCE [LARGE SCALE GENOMIC DNA]</scope>
</reference>
<dbReference type="EMBL" id="CWHQ02000007">
    <property type="protein sequence ID" value="SBO23432.1"/>
    <property type="molecule type" value="Genomic_DNA"/>
</dbReference>
<dbReference type="VEuPathDB" id="PlasmoDB:PKNH_0700400"/>
<feature type="domain" description="Tryptophan/threonine-rich plasmodium antigen C-terminal" evidence="2">
    <location>
        <begin position="66"/>
        <end position="284"/>
    </location>
</feature>
<feature type="chain" id="PRO_5044057978" evidence="1">
    <location>
        <begin position="33"/>
        <end position="300"/>
    </location>
</feature>
<evidence type="ECO:0000313" key="5">
    <source>
        <dbReference type="Proteomes" id="UP000182128"/>
    </source>
</evidence>
<gene>
    <name evidence="3" type="ORF">PKNA1_C2_0700400</name>
    <name evidence="4" type="ORF">PKNA1_H1_0700400</name>
</gene>
<feature type="signal peptide" evidence="1">
    <location>
        <begin position="1"/>
        <end position="32"/>
    </location>
</feature>